<organism evidence="1 2">
    <name type="scientific">Mycobacteroides abscessus subsp. abscessus</name>
    <dbReference type="NCBI Taxonomy" id="1185650"/>
    <lineage>
        <taxon>Bacteria</taxon>
        <taxon>Bacillati</taxon>
        <taxon>Actinomycetota</taxon>
        <taxon>Actinomycetes</taxon>
        <taxon>Mycobacteriales</taxon>
        <taxon>Mycobacteriaceae</taxon>
        <taxon>Mycobacteroides</taxon>
        <taxon>Mycobacteroides abscessus</taxon>
    </lineage>
</organism>
<dbReference type="EMBL" id="FSHM01000018">
    <property type="protein sequence ID" value="SIC26254.1"/>
    <property type="molecule type" value="Genomic_DNA"/>
</dbReference>
<sequence>MGQMLQADIDALRRLGQTLTSQAAAINAIQLPSPVVMPGSPVDSASRNLGIEAKSAYGYMAKSIDQMGGLAGASATTYEDVDRAFADQLSRYRVGQ</sequence>
<proteinExistence type="predicted"/>
<comment type="caution">
    <text evidence="1">The sequence shown here is derived from an EMBL/GenBank/DDBJ whole genome shotgun (WGS) entry which is preliminary data.</text>
</comment>
<dbReference type="Proteomes" id="UP000185210">
    <property type="component" value="Unassembled WGS sequence"/>
</dbReference>
<reference evidence="1 2" key="1">
    <citation type="submission" date="2016-11" db="EMBL/GenBank/DDBJ databases">
        <authorList>
            <consortium name="Pathogen Informatics"/>
        </authorList>
    </citation>
    <scope>NUCLEOTIDE SEQUENCE [LARGE SCALE GENOMIC DNA]</scope>
    <source>
        <strain evidence="1 2">104</strain>
    </source>
</reference>
<protein>
    <recommendedName>
        <fullName evidence="3">PE family protein</fullName>
    </recommendedName>
</protein>
<dbReference type="AlphaFoldDB" id="A0AB38D873"/>
<accession>A0AB38D873</accession>
<evidence type="ECO:0000313" key="2">
    <source>
        <dbReference type="Proteomes" id="UP000185210"/>
    </source>
</evidence>
<name>A0AB38D873_9MYCO</name>
<evidence type="ECO:0008006" key="3">
    <source>
        <dbReference type="Google" id="ProtNLM"/>
    </source>
</evidence>
<dbReference type="RefSeq" id="WP_052537018.1">
    <property type="nucleotide sequence ID" value="NZ_FSFL01000001.1"/>
</dbReference>
<evidence type="ECO:0000313" key="1">
    <source>
        <dbReference type="EMBL" id="SIC26254.1"/>
    </source>
</evidence>
<gene>
    <name evidence="1" type="ORF">SAMEA2070301_05650</name>
</gene>